<evidence type="ECO:0000313" key="2">
    <source>
        <dbReference type="Proteomes" id="UP000532936"/>
    </source>
</evidence>
<organism evidence="1 2">
    <name type="scientific">Brevundimonas mediterranea</name>
    <dbReference type="NCBI Taxonomy" id="74329"/>
    <lineage>
        <taxon>Bacteria</taxon>
        <taxon>Pseudomonadati</taxon>
        <taxon>Pseudomonadota</taxon>
        <taxon>Alphaproteobacteria</taxon>
        <taxon>Caulobacterales</taxon>
        <taxon>Caulobacteraceae</taxon>
        <taxon>Brevundimonas</taxon>
    </lineage>
</organism>
<sequence length="85" mass="8939">MTDDSPTPEAASGSQVPAADPIVVAARRMVAEVFRTSAARLPELLAAQSPPDTPIPQFTEAMIEQLQAQLTRALGLPPDEDGSAR</sequence>
<proteinExistence type="predicted"/>
<dbReference type="AlphaFoldDB" id="A0A7W6EYI5"/>
<dbReference type="RefSeq" id="WP_183195250.1">
    <property type="nucleotide sequence ID" value="NZ_JACIDA010000001.1"/>
</dbReference>
<reference evidence="1 2" key="1">
    <citation type="submission" date="2020-08" db="EMBL/GenBank/DDBJ databases">
        <title>Genomic Encyclopedia of Type Strains, Phase IV (KMG-IV): sequencing the most valuable type-strain genomes for metagenomic binning, comparative biology and taxonomic classification.</title>
        <authorList>
            <person name="Goeker M."/>
        </authorList>
    </citation>
    <scope>NUCLEOTIDE SEQUENCE [LARGE SCALE GENOMIC DNA]</scope>
    <source>
        <strain evidence="1 2">DSM 14878</strain>
    </source>
</reference>
<accession>A0A7W6EYI5</accession>
<gene>
    <name evidence="1" type="ORF">GGR11_000500</name>
</gene>
<comment type="caution">
    <text evidence="1">The sequence shown here is derived from an EMBL/GenBank/DDBJ whole genome shotgun (WGS) entry which is preliminary data.</text>
</comment>
<dbReference type="Proteomes" id="UP000532936">
    <property type="component" value="Unassembled WGS sequence"/>
</dbReference>
<evidence type="ECO:0000313" key="1">
    <source>
        <dbReference type="EMBL" id="MBB3870986.1"/>
    </source>
</evidence>
<protein>
    <submittedName>
        <fullName evidence="1">Uncharacterized protein</fullName>
    </submittedName>
</protein>
<dbReference type="EMBL" id="JACIDA010000001">
    <property type="protein sequence ID" value="MBB3870986.1"/>
    <property type="molecule type" value="Genomic_DNA"/>
</dbReference>
<name>A0A7W6EYI5_9CAUL</name>